<feature type="domain" description="HhH-GPD" evidence="3">
    <location>
        <begin position="50"/>
        <end position="204"/>
    </location>
</feature>
<dbReference type="EMBL" id="JBHUDH010000092">
    <property type="protein sequence ID" value="MFD1526389.1"/>
    <property type="molecule type" value="Genomic_DNA"/>
</dbReference>
<evidence type="ECO:0000313" key="4">
    <source>
        <dbReference type="EMBL" id="MFD1526389.1"/>
    </source>
</evidence>
<dbReference type="RefSeq" id="WP_379730529.1">
    <property type="nucleotide sequence ID" value="NZ_JBHSWZ010000007.1"/>
</dbReference>
<dbReference type="PANTHER" id="PTHR43003">
    <property type="entry name" value="DNA-3-METHYLADENINE GLYCOSYLASE"/>
    <property type="match status" value="1"/>
</dbReference>
<dbReference type="AlphaFoldDB" id="A0ABD6B7I7"/>
<keyword evidence="2" id="KW-0234">DNA repair</keyword>
<sequence>MTVGPDDVSDDDAYDRLREDEYLGPIVAEVGPVSIDPAEDAFERLIVSILRQQVSMASAAATRERLFDAVEVTPEGIRAADDEILRDAGLSRQKTRYVNEIADSFAEAGWTRDDFAAMADDEVRETLTDITGVGPWTADMFLLFVLGRPDVFPVGDLGVREGLKTLVDHHGEDPEMTRGEMREFAARWEPVRSYAALYLWQVEEELGERAGDVVSE</sequence>
<dbReference type="InterPro" id="IPR011257">
    <property type="entry name" value="DNA_glycosylase"/>
</dbReference>
<dbReference type="SMART" id="SM00478">
    <property type="entry name" value="ENDO3c"/>
    <property type="match status" value="1"/>
</dbReference>
<dbReference type="Pfam" id="PF00730">
    <property type="entry name" value="HhH-GPD"/>
    <property type="match status" value="1"/>
</dbReference>
<dbReference type="SUPFAM" id="SSF48150">
    <property type="entry name" value="DNA-glycosylase"/>
    <property type="match status" value="1"/>
</dbReference>
<evidence type="ECO:0000256" key="2">
    <source>
        <dbReference type="ARBA" id="ARBA00023204"/>
    </source>
</evidence>
<comment type="caution">
    <text evidence="4">The sequence shown here is derived from an EMBL/GenBank/DDBJ whole genome shotgun (WGS) entry which is preliminary data.</text>
</comment>
<evidence type="ECO:0000313" key="5">
    <source>
        <dbReference type="Proteomes" id="UP001597111"/>
    </source>
</evidence>
<reference evidence="4 5" key="1">
    <citation type="journal article" date="2019" name="Int. J. Syst. Evol. Microbiol.">
        <title>The Global Catalogue of Microorganisms (GCM) 10K type strain sequencing project: providing services to taxonomists for standard genome sequencing and annotation.</title>
        <authorList>
            <consortium name="The Broad Institute Genomics Platform"/>
            <consortium name="The Broad Institute Genome Sequencing Center for Infectious Disease"/>
            <person name="Wu L."/>
            <person name="Ma J."/>
        </authorList>
    </citation>
    <scope>NUCLEOTIDE SEQUENCE [LARGE SCALE GENOMIC DNA]</scope>
    <source>
        <strain evidence="4 5">CGMCC 1.12285</strain>
    </source>
</reference>
<evidence type="ECO:0000256" key="1">
    <source>
        <dbReference type="ARBA" id="ARBA00022763"/>
    </source>
</evidence>
<dbReference type="Proteomes" id="UP001597111">
    <property type="component" value="Unassembled WGS sequence"/>
</dbReference>
<keyword evidence="5" id="KW-1185">Reference proteome</keyword>
<proteinExistence type="predicted"/>
<dbReference type="Gene3D" id="1.10.1670.40">
    <property type="match status" value="1"/>
</dbReference>
<keyword evidence="1" id="KW-0227">DNA damage</keyword>
<protein>
    <submittedName>
        <fullName evidence="4">DNA-3-methyladenine glycosylase family protein</fullName>
    </submittedName>
</protein>
<dbReference type="InterPro" id="IPR051912">
    <property type="entry name" value="Alkylbase_DNA_Glycosylase/TA"/>
</dbReference>
<dbReference type="PANTHER" id="PTHR43003:SF5">
    <property type="entry name" value="DNA-3-METHYLADENINE GLYCOSYLASE"/>
    <property type="match status" value="1"/>
</dbReference>
<organism evidence="4 5">
    <name type="scientific">Halolamina salina</name>
    <dbReference type="NCBI Taxonomy" id="1220023"/>
    <lineage>
        <taxon>Archaea</taxon>
        <taxon>Methanobacteriati</taxon>
        <taxon>Methanobacteriota</taxon>
        <taxon>Stenosarchaea group</taxon>
        <taxon>Halobacteria</taxon>
        <taxon>Halobacteriales</taxon>
        <taxon>Haloferacaceae</taxon>
    </lineage>
</organism>
<accession>A0ABD6B7I7</accession>
<dbReference type="Gene3D" id="1.10.340.30">
    <property type="entry name" value="Hypothetical protein, domain 2"/>
    <property type="match status" value="1"/>
</dbReference>
<name>A0ABD6B7I7_9EURY</name>
<gene>
    <name evidence="4" type="ORF">ACFR9S_08760</name>
</gene>
<evidence type="ECO:0000259" key="3">
    <source>
        <dbReference type="SMART" id="SM00478"/>
    </source>
</evidence>
<dbReference type="GO" id="GO:0006281">
    <property type="term" value="P:DNA repair"/>
    <property type="evidence" value="ECO:0007669"/>
    <property type="project" value="UniProtKB-KW"/>
</dbReference>
<dbReference type="CDD" id="cd00056">
    <property type="entry name" value="ENDO3c"/>
    <property type="match status" value="1"/>
</dbReference>
<dbReference type="InterPro" id="IPR003265">
    <property type="entry name" value="HhH-GPD_domain"/>
</dbReference>